<dbReference type="EMBL" id="CAXAMN010029083">
    <property type="protein sequence ID" value="CAK9118701.1"/>
    <property type="molecule type" value="Genomic_DNA"/>
</dbReference>
<feature type="signal peptide" evidence="1">
    <location>
        <begin position="1"/>
        <end position="19"/>
    </location>
</feature>
<evidence type="ECO:0000313" key="2">
    <source>
        <dbReference type="EMBL" id="CAK9118701.1"/>
    </source>
</evidence>
<accession>A0ABP0T223</accession>
<organism evidence="2 3">
    <name type="scientific">Durusdinium trenchii</name>
    <dbReference type="NCBI Taxonomy" id="1381693"/>
    <lineage>
        <taxon>Eukaryota</taxon>
        <taxon>Sar</taxon>
        <taxon>Alveolata</taxon>
        <taxon>Dinophyceae</taxon>
        <taxon>Suessiales</taxon>
        <taxon>Symbiodiniaceae</taxon>
        <taxon>Durusdinium</taxon>
    </lineage>
</organism>
<feature type="chain" id="PRO_5045673501" description="Secreted protein" evidence="1">
    <location>
        <begin position="20"/>
        <end position="223"/>
    </location>
</feature>
<name>A0ABP0T223_9DINO</name>
<keyword evidence="3" id="KW-1185">Reference proteome</keyword>
<evidence type="ECO:0000256" key="1">
    <source>
        <dbReference type="SAM" id="SignalP"/>
    </source>
</evidence>
<gene>
    <name evidence="2" type="ORF">CCMP2556_LOCUS55718</name>
</gene>
<comment type="caution">
    <text evidence="2">The sequence shown here is derived from an EMBL/GenBank/DDBJ whole genome shotgun (WGS) entry which is preliminary data.</text>
</comment>
<proteinExistence type="predicted"/>
<protein>
    <recommendedName>
        <fullName evidence="4">Secreted protein</fullName>
    </recommendedName>
</protein>
<evidence type="ECO:0008006" key="4">
    <source>
        <dbReference type="Google" id="ProtNLM"/>
    </source>
</evidence>
<dbReference type="Proteomes" id="UP001642484">
    <property type="component" value="Unassembled WGS sequence"/>
</dbReference>
<evidence type="ECO:0000313" key="3">
    <source>
        <dbReference type="Proteomes" id="UP001642484"/>
    </source>
</evidence>
<keyword evidence="1" id="KW-0732">Signal</keyword>
<reference evidence="2 3" key="1">
    <citation type="submission" date="2024-02" db="EMBL/GenBank/DDBJ databases">
        <authorList>
            <person name="Chen Y."/>
            <person name="Shah S."/>
            <person name="Dougan E. K."/>
            <person name="Thang M."/>
            <person name="Chan C."/>
        </authorList>
    </citation>
    <scope>NUCLEOTIDE SEQUENCE [LARGE SCALE GENOMIC DNA]</scope>
</reference>
<sequence>MLRRVALPWLVVLLGKCSATRVQVSQEEVATRTDNNPLFRPVQRTATQAATEFVAARWAQVEARLPLAARNLFRGRTQGVAPLPVSEELSTMVRPTVRWVPKMPTQQVPLGIGRLGRAPQLPTANAGATVHAALRAPFVRAFRALERALPRGEVSLERTVRPRRSIFPVRARSCSGSDSEPWCCKVRLILYFRYMVEIPCWTSFLSGSFKSKELEEVFLLELI</sequence>